<keyword evidence="2" id="KW-0732">Signal</keyword>
<feature type="signal peptide" evidence="2">
    <location>
        <begin position="1"/>
        <end position="28"/>
    </location>
</feature>
<sequence length="175" mass="19224">MKLSKITATIMALSLFSAGIGQSAAVIAAPLANFSMNAPTPDTNSVHSEFVQVSEKKRAGHKTKNTNVNKRHKNTNINKKTNNTTKNRNNNNNNNNTVNRNVNNTTINRNVNVNVVKRPSGWHGQYWGRAVFGITLGTIIIVAANTPPPPPDPTLCWTWSNSALTEGFWYYCTGD</sequence>
<proteinExistence type="predicted"/>
<evidence type="ECO:0000256" key="2">
    <source>
        <dbReference type="SAM" id="SignalP"/>
    </source>
</evidence>
<dbReference type="Proteomes" id="UP001385499">
    <property type="component" value="Unassembled WGS sequence"/>
</dbReference>
<feature type="compositionally biased region" description="Basic residues" evidence="1">
    <location>
        <begin position="58"/>
        <end position="74"/>
    </location>
</feature>
<reference evidence="3 4" key="1">
    <citation type="submission" date="2024-02" db="EMBL/GenBank/DDBJ databases">
        <title>Roseibium algae sp. nov., isolated from marine alga (Grateloupia sp.), showing potential in myo-inositol conversion.</title>
        <authorList>
            <person name="Wang Y."/>
        </authorList>
    </citation>
    <scope>NUCLEOTIDE SEQUENCE [LARGE SCALE GENOMIC DNA]</scope>
    <source>
        <strain evidence="3 4">H3510</strain>
    </source>
</reference>
<comment type="caution">
    <text evidence="3">The sequence shown here is derived from an EMBL/GenBank/DDBJ whole genome shotgun (WGS) entry which is preliminary data.</text>
</comment>
<organism evidence="3 4">
    <name type="scientific">Roseibium algae</name>
    <dbReference type="NCBI Taxonomy" id="3123038"/>
    <lineage>
        <taxon>Bacteria</taxon>
        <taxon>Pseudomonadati</taxon>
        <taxon>Pseudomonadota</taxon>
        <taxon>Alphaproteobacteria</taxon>
        <taxon>Hyphomicrobiales</taxon>
        <taxon>Stappiaceae</taxon>
        <taxon>Roseibium</taxon>
    </lineage>
</organism>
<feature type="compositionally biased region" description="Low complexity" evidence="1">
    <location>
        <begin position="75"/>
        <end position="102"/>
    </location>
</feature>
<evidence type="ECO:0000313" key="4">
    <source>
        <dbReference type="Proteomes" id="UP001385499"/>
    </source>
</evidence>
<protein>
    <submittedName>
        <fullName evidence="3">Uncharacterized protein</fullName>
    </submittedName>
</protein>
<dbReference type="EMBL" id="JBAKIA010000020">
    <property type="protein sequence ID" value="MEJ8476502.1"/>
    <property type="molecule type" value="Genomic_DNA"/>
</dbReference>
<feature type="chain" id="PRO_5047221184" evidence="2">
    <location>
        <begin position="29"/>
        <end position="175"/>
    </location>
</feature>
<keyword evidence="4" id="KW-1185">Reference proteome</keyword>
<evidence type="ECO:0000256" key="1">
    <source>
        <dbReference type="SAM" id="MobiDB-lite"/>
    </source>
</evidence>
<accession>A0ABU8TRE0</accession>
<gene>
    <name evidence="3" type="ORF">V6575_20620</name>
</gene>
<name>A0ABU8TRE0_9HYPH</name>
<dbReference type="RefSeq" id="WP_340277079.1">
    <property type="nucleotide sequence ID" value="NZ_JBAKIA010000020.1"/>
</dbReference>
<evidence type="ECO:0000313" key="3">
    <source>
        <dbReference type="EMBL" id="MEJ8476502.1"/>
    </source>
</evidence>
<feature type="region of interest" description="Disordered" evidence="1">
    <location>
        <begin position="55"/>
        <end position="102"/>
    </location>
</feature>